<evidence type="ECO:0000313" key="3">
    <source>
        <dbReference type="Proteomes" id="UP000617340"/>
    </source>
</evidence>
<evidence type="ECO:0000256" key="1">
    <source>
        <dbReference type="SAM" id="MobiDB-lite"/>
    </source>
</evidence>
<accession>A0A834KAZ6</accession>
<sequence length="72" mass="8480">MIVSIWILRHNLDNTLGNLSRTLRQKPMCSFGTEILNFNFNEKNINKKKETEENKENEDKSFLSLYADTTKN</sequence>
<dbReference type="EMBL" id="JACSDZ010000005">
    <property type="protein sequence ID" value="KAF7403348.1"/>
    <property type="molecule type" value="Genomic_DNA"/>
</dbReference>
<dbReference type="AlphaFoldDB" id="A0A834KAZ6"/>
<gene>
    <name evidence="2" type="ORF">HZH68_006142</name>
</gene>
<reference evidence="2" key="1">
    <citation type="journal article" date="2020" name="G3 (Bethesda)">
        <title>High-Quality Assemblies for Three Invasive Social Wasps from the &lt;i&gt;Vespula&lt;/i&gt; Genus.</title>
        <authorList>
            <person name="Harrop T.W.R."/>
            <person name="Guhlin J."/>
            <person name="McLaughlin G.M."/>
            <person name="Permina E."/>
            <person name="Stockwell P."/>
            <person name="Gilligan J."/>
            <person name="Le Lec M.F."/>
            <person name="Gruber M.A.M."/>
            <person name="Quinn O."/>
            <person name="Lovegrove M."/>
            <person name="Duncan E.J."/>
            <person name="Remnant E.J."/>
            <person name="Van Eeckhoven J."/>
            <person name="Graham B."/>
            <person name="Knapp R.A."/>
            <person name="Langford K.W."/>
            <person name="Kronenberg Z."/>
            <person name="Press M.O."/>
            <person name="Eacker S.M."/>
            <person name="Wilson-Rankin E.E."/>
            <person name="Purcell J."/>
            <person name="Lester P.J."/>
            <person name="Dearden P.K."/>
        </authorList>
    </citation>
    <scope>NUCLEOTIDE SEQUENCE</scope>
    <source>
        <strain evidence="2">Linc-1</strain>
    </source>
</reference>
<feature type="compositionally biased region" description="Basic and acidic residues" evidence="1">
    <location>
        <begin position="48"/>
        <end position="61"/>
    </location>
</feature>
<proteinExistence type="predicted"/>
<organism evidence="2 3">
    <name type="scientific">Vespula germanica</name>
    <name type="common">German yellow jacket</name>
    <name type="synonym">Paravespula germanica</name>
    <dbReference type="NCBI Taxonomy" id="30212"/>
    <lineage>
        <taxon>Eukaryota</taxon>
        <taxon>Metazoa</taxon>
        <taxon>Ecdysozoa</taxon>
        <taxon>Arthropoda</taxon>
        <taxon>Hexapoda</taxon>
        <taxon>Insecta</taxon>
        <taxon>Pterygota</taxon>
        <taxon>Neoptera</taxon>
        <taxon>Endopterygota</taxon>
        <taxon>Hymenoptera</taxon>
        <taxon>Apocrita</taxon>
        <taxon>Aculeata</taxon>
        <taxon>Vespoidea</taxon>
        <taxon>Vespidae</taxon>
        <taxon>Vespinae</taxon>
        <taxon>Vespula</taxon>
    </lineage>
</organism>
<keyword evidence="3" id="KW-1185">Reference proteome</keyword>
<comment type="caution">
    <text evidence="2">The sequence shown here is derived from an EMBL/GenBank/DDBJ whole genome shotgun (WGS) entry which is preliminary data.</text>
</comment>
<protein>
    <submittedName>
        <fullName evidence="2">Uncharacterized protein</fullName>
    </submittedName>
</protein>
<feature type="region of interest" description="Disordered" evidence="1">
    <location>
        <begin position="48"/>
        <end position="72"/>
    </location>
</feature>
<name>A0A834KAZ6_VESGE</name>
<evidence type="ECO:0000313" key="2">
    <source>
        <dbReference type="EMBL" id="KAF7403348.1"/>
    </source>
</evidence>
<dbReference type="Proteomes" id="UP000617340">
    <property type="component" value="Unassembled WGS sequence"/>
</dbReference>